<comment type="caution">
    <text evidence="2">The sequence shown here is derived from an EMBL/GenBank/DDBJ whole genome shotgun (WGS) entry which is preliminary data.</text>
</comment>
<reference evidence="3" key="1">
    <citation type="journal article" date="2019" name="Int. J. Syst. Evol. Microbiol.">
        <title>The Global Catalogue of Microorganisms (GCM) 10K type strain sequencing project: providing services to taxonomists for standard genome sequencing and annotation.</title>
        <authorList>
            <consortium name="The Broad Institute Genomics Platform"/>
            <consortium name="The Broad Institute Genome Sequencing Center for Infectious Disease"/>
            <person name="Wu L."/>
            <person name="Ma J."/>
        </authorList>
    </citation>
    <scope>NUCLEOTIDE SEQUENCE [LARGE SCALE GENOMIC DNA]</scope>
    <source>
        <strain evidence="3">CCUG 56401</strain>
    </source>
</reference>
<keyword evidence="3" id="KW-1185">Reference proteome</keyword>
<gene>
    <name evidence="2" type="ORF">ACFQ16_23720</name>
</gene>
<dbReference type="InterPro" id="IPR017795">
    <property type="entry name" value="ABBA_NscD-like"/>
</dbReference>
<evidence type="ECO:0000313" key="3">
    <source>
        <dbReference type="Proteomes" id="UP001597018"/>
    </source>
</evidence>
<evidence type="ECO:0000256" key="1">
    <source>
        <dbReference type="ARBA" id="ARBA00022679"/>
    </source>
</evidence>
<organism evidence="2 3">
    <name type="scientific">Saccharopolyspora rosea</name>
    <dbReference type="NCBI Taxonomy" id="524884"/>
    <lineage>
        <taxon>Bacteria</taxon>
        <taxon>Bacillati</taxon>
        <taxon>Actinomycetota</taxon>
        <taxon>Actinomycetes</taxon>
        <taxon>Pseudonocardiales</taxon>
        <taxon>Pseudonocardiaceae</taxon>
        <taxon>Saccharopolyspora</taxon>
    </lineage>
</organism>
<protein>
    <submittedName>
        <fullName evidence="2">Tryptophan dimethylallyltransferase family protein</fullName>
    </submittedName>
</protein>
<accession>A0ABW3G1J9</accession>
<dbReference type="Pfam" id="PF11991">
    <property type="entry name" value="Trp_DMAT"/>
    <property type="match status" value="1"/>
</dbReference>
<dbReference type="Proteomes" id="UP001597018">
    <property type="component" value="Unassembled WGS sequence"/>
</dbReference>
<keyword evidence="1" id="KW-0808">Transferase</keyword>
<dbReference type="RefSeq" id="WP_263247551.1">
    <property type="nucleotide sequence ID" value="NZ_BAABLT010000038.1"/>
</dbReference>
<evidence type="ECO:0000313" key="2">
    <source>
        <dbReference type="EMBL" id="MFD0922766.1"/>
    </source>
</evidence>
<name>A0ABW3G1J9_9PSEU</name>
<sequence length="396" mass="42223">MTVPSGVRGASRGSGPADQRHDEFLAAMWHRVCAALGFGAAERAAVADRLGDLLGPWARQRLGSRPRYPSYVSHGGLPLEMSVNWSAGGTQVRVVWESLGEPEPTPGSCLDAGRACTRRLGDEPGMSLARYREVEHLFLGSEGTAAHRAQNPRTPVVWNALAWSPGRPPAFGVYLNPQVDGPGRAEPLVGEAMRVLGLEDAWRRVGPRYPELVEHGHEVQGFAMDLVDSRAARVKVYLVGYGASVADLGQVVALTDHPAGDRLLDACRRTLGHDGPCRGMPPATCLGFRTGHDRPTAATAYLPVPDGGLRSRHRIAEVMADNGLDPAGYLAVLAELTGPDHCPGAQKYVSYKADGDALAVSAYLKFDAYEADRADELPAVLNAKPAGRPVGPTTHS</sequence>
<proteinExistence type="predicted"/>
<dbReference type="EMBL" id="JBHTIW010000024">
    <property type="protein sequence ID" value="MFD0922766.1"/>
    <property type="molecule type" value="Genomic_DNA"/>
</dbReference>